<keyword evidence="9 10" id="KW-0496">Mitochondrion</keyword>
<keyword evidence="4 9" id="KW-0813">Transport</keyword>
<evidence type="ECO:0000256" key="3">
    <source>
        <dbReference type="ARBA" id="ARBA00021007"/>
    </source>
</evidence>
<comment type="subcellular location">
    <subcellularLocation>
        <location evidence="1">Membrane</location>
    </subcellularLocation>
    <subcellularLocation>
        <location evidence="9">Mitochondrion membrane</location>
        <topology evidence="9">Multi-pass membrane protein</topology>
    </subcellularLocation>
</comment>
<evidence type="ECO:0000256" key="5">
    <source>
        <dbReference type="ARBA" id="ARBA00022692"/>
    </source>
</evidence>
<proteinExistence type="inferred from homology"/>
<dbReference type="RefSeq" id="YP_007183186.1">
    <property type="nucleotide sequence ID" value="NC_019810.1"/>
</dbReference>
<geneLocation type="mitochondrion" evidence="10"/>
<keyword evidence="7 9" id="KW-0472">Membrane</keyword>
<evidence type="ECO:0000256" key="9">
    <source>
        <dbReference type="RuleBase" id="RU003640"/>
    </source>
</evidence>
<dbReference type="AlphaFoldDB" id="K7QM76"/>
<dbReference type="InterPro" id="IPR000440">
    <property type="entry name" value="NADH_UbQ/plastoQ_OxRdtase_su3"/>
</dbReference>
<dbReference type="GeneID" id="14217015"/>
<evidence type="ECO:0000313" key="10">
    <source>
        <dbReference type="EMBL" id="AFV32105.1"/>
    </source>
</evidence>
<keyword evidence="9" id="KW-0830">Ubiquinone</keyword>
<feature type="transmembrane region" description="Helical" evidence="9">
    <location>
        <begin position="6"/>
        <end position="25"/>
    </location>
</feature>
<dbReference type="GO" id="GO:0031966">
    <property type="term" value="C:mitochondrial membrane"/>
    <property type="evidence" value="ECO:0007669"/>
    <property type="project" value="UniProtKB-SubCell"/>
</dbReference>
<protein>
    <recommendedName>
        <fullName evidence="3 9">NADH-ubiquinone oxidoreductase chain 3</fullName>
        <ecNumber evidence="9">7.1.1.2</ecNumber>
    </recommendedName>
</protein>
<keyword evidence="9" id="KW-0679">Respiratory chain</keyword>
<sequence>MFVLLVLLFFGLFFILIFYLFNVFLDFKKLFYSKVSVFESGFLNVKKIQCSFSVQFFVIMLIFVVFDLEIVMFLGFLISDWSSLLMFYILVMFVLLGFYMEWYFGKLLWVI</sequence>
<dbReference type="Gene3D" id="1.20.58.1610">
    <property type="entry name" value="NADH:ubiquinone/plastoquinone oxidoreductase, chain 3"/>
    <property type="match status" value="1"/>
</dbReference>
<evidence type="ECO:0000256" key="7">
    <source>
        <dbReference type="ARBA" id="ARBA00023136"/>
    </source>
</evidence>
<reference evidence="10" key="1">
    <citation type="journal article" date="2012" name="Parasit. Vectors">
        <title>Assessment of the genetic relationship between Dictyocaulus species from Bos taurus and Cervus elaphus using complete mitochondrial genomic datasets.</title>
        <authorList>
            <person name="Gasser R.B."/>
            <person name="Jabbar A."/>
            <person name="Mohandas N."/>
            <person name="Hoglund J."/>
            <person name="Hall R.S."/>
            <person name="Littlewood D.T."/>
            <person name="Jex A.R."/>
        </authorList>
    </citation>
    <scope>NUCLEOTIDE SEQUENCE</scope>
</reference>
<accession>K7QM76</accession>
<dbReference type="GO" id="GO:0008137">
    <property type="term" value="F:NADH dehydrogenase (ubiquinone) activity"/>
    <property type="evidence" value="ECO:0007669"/>
    <property type="project" value="UniProtKB-UniRule"/>
</dbReference>
<gene>
    <name evidence="10" type="primary">ND3</name>
</gene>
<evidence type="ECO:0000256" key="1">
    <source>
        <dbReference type="ARBA" id="ARBA00004370"/>
    </source>
</evidence>
<organism evidence="10">
    <name type="scientific">Dictyocaulus viviparus</name>
    <name type="common">Bovine lungworm</name>
    <dbReference type="NCBI Taxonomy" id="29172"/>
    <lineage>
        <taxon>Eukaryota</taxon>
        <taxon>Metazoa</taxon>
        <taxon>Ecdysozoa</taxon>
        <taxon>Nematoda</taxon>
        <taxon>Chromadorea</taxon>
        <taxon>Rhabditida</taxon>
        <taxon>Rhabditina</taxon>
        <taxon>Rhabditomorpha</taxon>
        <taxon>Strongyloidea</taxon>
        <taxon>Metastrongylidae</taxon>
        <taxon>Dictyocaulus</taxon>
    </lineage>
</organism>
<evidence type="ECO:0000256" key="8">
    <source>
        <dbReference type="ARBA" id="ARBA00049551"/>
    </source>
</evidence>
<dbReference type="EMBL" id="JX519460">
    <property type="protein sequence ID" value="AFV32105.1"/>
    <property type="molecule type" value="Genomic_DNA"/>
</dbReference>
<keyword evidence="6 9" id="KW-1133">Transmembrane helix</keyword>
<comment type="function">
    <text evidence="9">Core subunit of the mitochondrial membrane respiratory chain NADH dehydrogenase (Complex I) which catalyzes electron transfer from NADH through the respiratory chain, using ubiquinone as an electron acceptor. Essential for the catalytic activity of complex I.</text>
</comment>
<feature type="transmembrane region" description="Helical" evidence="9">
    <location>
        <begin position="84"/>
        <end position="104"/>
    </location>
</feature>
<evidence type="ECO:0000256" key="6">
    <source>
        <dbReference type="ARBA" id="ARBA00022989"/>
    </source>
</evidence>
<feature type="transmembrane region" description="Helical" evidence="9">
    <location>
        <begin position="56"/>
        <end position="78"/>
    </location>
</feature>
<comment type="catalytic activity">
    <reaction evidence="8 9">
        <text>a ubiquinone + NADH + 5 H(+)(in) = a ubiquinol + NAD(+) + 4 H(+)(out)</text>
        <dbReference type="Rhea" id="RHEA:29091"/>
        <dbReference type="Rhea" id="RHEA-COMP:9565"/>
        <dbReference type="Rhea" id="RHEA-COMP:9566"/>
        <dbReference type="ChEBI" id="CHEBI:15378"/>
        <dbReference type="ChEBI" id="CHEBI:16389"/>
        <dbReference type="ChEBI" id="CHEBI:17976"/>
        <dbReference type="ChEBI" id="CHEBI:57540"/>
        <dbReference type="ChEBI" id="CHEBI:57945"/>
        <dbReference type="EC" id="7.1.1.2"/>
    </reaction>
</comment>
<keyword evidence="5 9" id="KW-0812">Transmembrane</keyword>
<comment type="similarity">
    <text evidence="2 9">Belongs to the complex I subunit 3 family.</text>
</comment>
<dbReference type="InterPro" id="IPR038430">
    <property type="entry name" value="NDAH_ubi_oxred_su3_sf"/>
</dbReference>
<dbReference type="EC" id="7.1.1.2" evidence="9"/>
<evidence type="ECO:0000256" key="2">
    <source>
        <dbReference type="ARBA" id="ARBA00008472"/>
    </source>
</evidence>
<name>K7QM76_DICVI</name>
<dbReference type="Pfam" id="PF00507">
    <property type="entry name" value="Oxidored_q4"/>
    <property type="match status" value="1"/>
</dbReference>
<keyword evidence="9" id="KW-0520">NAD</keyword>
<keyword evidence="9" id="KW-1278">Translocase</keyword>
<evidence type="ECO:0000256" key="4">
    <source>
        <dbReference type="ARBA" id="ARBA00022448"/>
    </source>
</evidence>
<dbReference type="CTD" id="4537"/>
<keyword evidence="9" id="KW-0249">Electron transport</keyword>